<sequence>MTYIPNAPRFYSPSAPLKAALSSLAGYDARTRAMEALKAPLAQAKTAQQDAQDAAAHLAATLASDLLTAEPADAQATIEAGTTEAARAAENVRTAEATVKLLEAAEQHLGTELDTIIQGGYNQLLRHLNGTLQDAYAESRQLGLHGIENAEDAITAGKTDEWRRMVELRTLVFRIRDAQGTIVGRLGTHDAIQKLKTFAALRNYAELWPAWLEVGRGSVWGRENLTPPWPTVNGDPEPVGLHAWILDHPEAEPWVPTDAELAATVKDAKAAALATHAEQDA</sequence>
<organism evidence="1 2">
    <name type="scientific">Arthrobacter ginkgonis</name>
    <dbReference type="NCBI Taxonomy" id="1630594"/>
    <lineage>
        <taxon>Bacteria</taxon>
        <taxon>Bacillati</taxon>
        <taxon>Actinomycetota</taxon>
        <taxon>Actinomycetes</taxon>
        <taxon>Micrococcales</taxon>
        <taxon>Micrococcaceae</taxon>
        <taxon>Arthrobacter</taxon>
    </lineage>
</organism>
<dbReference type="EMBL" id="BAABEO010000012">
    <property type="protein sequence ID" value="GAA3681953.1"/>
    <property type="molecule type" value="Genomic_DNA"/>
</dbReference>
<name>A0ABP7C9P7_9MICC</name>
<comment type="caution">
    <text evidence="1">The sequence shown here is derived from an EMBL/GenBank/DDBJ whole genome shotgun (WGS) entry which is preliminary data.</text>
</comment>
<protein>
    <submittedName>
        <fullName evidence="1">Uncharacterized protein</fullName>
    </submittedName>
</protein>
<dbReference type="Proteomes" id="UP001500752">
    <property type="component" value="Unassembled WGS sequence"/>
</dbReference>
<evidence type="ECO:0000313" key="1">
    <source>
        <dbReference type="EMBL" id="GAA3681953.1"/>
    </source>
</evidence>
<proteinExistence type="predicted"/>
<gene>
    <name evidence="1" type="ORF">GCM10023081_20060</name>
</gene>
<evidence type="ECO:0000313" key="2">
    <source>
        <dbReference type="Proteomes" id="UP001500752"/>
    </source>
</evidence>
<reference evidence="2" key="1">
    <citation type="journal article" date="2019" name="Int. J. Syst. Evol. Microbiol.">
        <title>The Global Catalogue of Microorganisms (GCM) 10K type strain sequencing project: providing services to taxonomists for standard genome sequencing and annotation.</title>
        <authorList>
            <consortium name="The Broad Institute Genomics Platform"/>
            <consortium name="The Broad Institute Genome Sequencing Center for Infectious Disease"/>
            <person name="Wu L."/>
            <person name="Ma J."/>
        </authorList>
    </citation>
    <scope>NUCLEOTIDE SEQUENCE [LARGE SCALE GENOMIC DNA]</scope>
    <source>
        <strain evidence="2">JCM 30742</strain>
    </source>
</reference>
<accession>A0ABP7C9P7</accession>
<dbReference type="RefSeq" id="WP_345150480.1">
    <property type="nucleotide sequence ID" value="NZ_BAABEO010000012.1"/>
</dbReference>
<keyword evidence="2" id="KW-1185">Reference proteome</keyword>